<evidence type="ECO:0000256" key="8">
    <source>
        <dbReference type="SAM" id="Coils"/>
    </source>
</evidence>
<dbReference type="PANTHER" id="PTHR43811">
    <property type="entry name" value="FKBP-TYPE PEPTIDYL-PROLYL CIS-TRANS ISOMERASE FKPA"/>
    <property type="match status" value="1"/>
</dbReference>
<gene>
    <name evidence="10" type="primary">fkpA</name>
    <name evidence="10" type="ORF">NAF29_01745</name>
</gene>
<dbReference type="Pfam" id="PF00254">
    <property type="entry name" value="FKBP_C"/>
    <property type="match status" value="1"/>
</dbReference>
<dbReference type="GO" id="GO:0006457">
    <property type="term" value="P:protein folding"/>
    <property type="evidence" value="ECO:0007669"/>
    <property type="project" value="InterPro"/>
</dbReference>
<dbReference type="AlphaFoldDB" id="A0AA41W4A3"/>
<dbReference type="NCBIfam" id="NF008150">
    <property type="entry name" value="PRK10902.1"/>
    <property type="match status" value="1"/>
</dbReference>
<evidence type="ECO:0000256" key="7">
    <source>
        <dbReference type="RuleBase" id="RU003915"/>
    </source>
</evidence>
<dbReference type="InterPro" id="IPR046357">
    <property type="entry name" value="PPIase_dom_sf"/>
</dbReference>
<dbReference type="Proteomes" id="UP001165393">
    <property type="component" value="Unassembled WGS sequence"/>
</dbReference>
<reference evidence="10 11" key="1">
    <citation type="journal article" date="2013" name="Antonie Van Leeuwenhoek">
        <title>Echinimonas agarilytica gen. nov., sp. nov., a new gammaproteobacterium isolated from the sea urchin Strongylocentrotus intermedius.</title>
        <authorList>
            <person name="Nedashkovskaya O.I."/>
            <person name="Stenkova A.M."/>
            <person name="Zhukova N.V."/>
            <person name="Van Trappen S."/>
            <person name="Lee J.S."/>
            <person name="Kim S.B."/>
        </authorList>
    </citation>
    <scope>NUCLEOTIDE SEQUENCE [LARGE SCALE GENOMIC DNA]</scope>
    <source>
        <strain evidence="10 11">KMM 6351</strain>
    </source>
</reference>
<evidence type="ECO:0000313" key="11">
    <source>
        <dbReference type="Proteomes" id="UP001165393"/>
    </source>
</evidence>
<keyword evidence="11" id="KW-1185">Reference proteome</keyword>
<dbReference type="Gene3D" id="3.10.50.40">
    <property type="match status" value="1"/>
</dbReference>
<evidence type="ECO:0000256" key="6">
    <source>
        <dbReference type="PROSITE-ProRule" id="PRU00277"/>
    </source>
</evidence>
<keyword evidence="5 6" id="KW-0413">Isomerase</keyword>
<feature type="domain" description="PPIase FKBP-type" evidence="9">
    <location>
        <begin position="159"/>
        <end position="245"/>
    </location>
</feature>
<keyword evidence="4 6" id="KW-0697">Rotamase</keyword>
<evidence type="ECO:0000313" key="10">
    <source>
        <dbReference type="EMBL" id="MCM2678393.1"/>
    </source>
</evidence>
<evidence type="ECO:0000259" key="9">
    <source>
        <dbReference type="PROSITE" id="PS50059"/>
    </source>
</evidence>
<evidence type="ECO:0000256" key="4">
    <source>
        <dbReference type="ARBA" id="ARBA00023110"/>
    </source>
</evidence>
<comment type="catalytic activity">
    <reaction evidence="1 6 7">
        <text>[protein]-peptidylproline (omega=180) = [protein]-peptidylproline (omega=0)</text>
        <dbReference type="Rhea" id="RHEA:16237"/>
        <dbReference type="Rhea" id="RHEA-COMP:10747"/>
        <dbReference type="Rhea" id="RHEA-COMP:10748"/>
        <dbReference type="ChEBI" id="CHEBI:83833"/>
        <dbReference type="ChEBI" id="CHEBI:83834"/>
        <dbReference type="EC" id="5.2.1.8"/>
    </reaction>
</comment>
<dbReference type="GO" id="GO:0003755">
    <property type="term" value="F:peptidyl-prolyl cis-trans isomerase activity"/>
    <property type="evidence" value="ECO:0007669"/>
    <property type="project" value="UniProtKB-UniRule"/>
</dbReference>
<dbReference type="Pfam" id="PF01346">
    <property type="entry name" value="FKBP_N"/>
    <property type="match status" value="1"/>
</dbReference>
<dbReference type="InterPro" id="IPR001179">
    <property type="entry name" value="PPIase_FKBP_dom"/>
</dbReference>
<dbReference type="Gene3D" id="1.10.287.460">
    <property type="entry name" value="Peptidyl-prolyl cis-trans isomerase, FKBP-type, N-terminal domain"/>
    <property type="match status" value="1"/>
</dbReference>
<dbReference type="SUPFAM" id="SSF54534">
    <property type="entry name" value="FKBP-like"/>
    <property type="match status" value="1"/>
</dbReference>
<comment type="caution">
    <text evidence="10">The sequence shown here is derived from an EMBL/GenBank/DDBJ whole genome shotgun (WGS) entry which is preliminary data.</text>
</comment>
<evidence type="ECO:0000256" key="3">
    <source>
        <dbReference type="ARBA" id="ARBA00022729"/>
    </source>
</evidence>
<comment type="similarity">
    <text evidence="2 7">Belongs to the FKBP-type PPIase family.</text>
</comment>
<accession>A0AA41W4A3</accession>
<dbReference type="EMBL" id="JAMQGP010000001">
    <property type="protein sequence ID" value="MCM2678393.1"/>
    <property type="molecule type" value="Genomic_DNA"/>
</dbReference>
<dbReference type="EC" id="5.2.1.8" evidence="7"/>
<organism evidence="10 11">
    <name type="scientific">Echinimonas agarilytica</name>
    <dbReference type="NCBI Taxonomy" id="1215918"/>
    <lineage>
        <taxon>Bacteria</taxon>
        <taxon>Pseudomonadati</taxon>
        <taxon>Pseudomonadota</taxon>
        <taxon>Gammaproteobacteria</taxon>
        <taxon>Alteromonadales</taxon>
        <taxon>Echinimonadaceae</taxon>
        <taxon>Echinimonas</taxon>
    </lineage>
</organism>
<keyword evidence="8" id="KW-0175">Coiled coil</keyword>
<name>A0AA41W4A3_9GAMM</name>
<feature type="coiled-coil region" evidence="8">
    <location>
        <begin position="76"/>
        <end position="121"/>
    </location>
</feature>
<dbReference type="InterPro" id="IPR000774">
    <property type="entry name" value="PPIase_FKBP_N"/>
</dbReference>
<dbReference type="InterPro" id="IPR036944">
    <property type="entry name" value="PPIase_FKBP_N_sf"/>
</dbReference>
<sequence length="252" mass="27067">MTVACTEEKAVETAAPAATEQAQPAVATFANEREKQSYVTGAFMGQQMTRMLEAYKELGIELDAKQIEQGIVDGINNNSQVEEAELQEVLAALESERMEAVQALQAKMEEEQAKATEEAKAAGVAFLAENAKKEGIVVTESGLQYEVVEAGEGDSPAATDTVEVHYRGTLIDGTQFDSSYDRGQPATFPLNQVIAGWTEGVQLMKPGSKYRFYIPSDLAYGERGAGDSVPGNSTLIFDVELLSVNPSAEAVQ</sequence>
<proteinExistence type="inferred from homology"/>
<dbReference type="PROSITE" id="PS50059">
    <property type="entry name" value="FKBP_PPIASE"/>
    <property type="match status" value="1"/>
</dbReference>
<evidence type="ECO:0000256" key="5">
    <source>
        <dbReference type="ARBA" id="ARBA00023235"/>
    </source>
</evidence>
<dbReference type="FunFam" id="3.10.50.40:FF:000045">
    <property type="entry name" value="Peptidyl-prolyl cis-trans isomerase"/>
    <property type="match status" value="1"/>
</dbReference>
<protein>
    <recommendedName>
        <fullName evidence="7">Peptidyl-prolyl cis-trans isomerase</fullName>
        <ecNumber evidence="7">5.2.1.8</ecNumber>
    </recommendedName>
</protein>
<dbReference type="PANTHER" id="PTHR43811:SF57">
    <property type="entry name" value="FKBP-TYPE PEPTIDYL-PROLYL CIS-TRANS ISOMERASE FKPA-RELATED"/>
    <property type="match status" value="1"/>
</dbReference>
<keyword evidence="3" id="KW-0732">Signal</keyword>
<evidence type="ECO:0000256" key="2">
    <source>
        <dbReference type="ARBA" id="ARBA00006577"/>
    </source>
</evidence>
<evidence type="ECO:0000256" key="1">
    <source>
        <dbReference type="ARBA" id="ARBA00000971"/>
    </source>
</evidence>